<reference evidence="4 5" key="1">
    <citation type="submission" date="2024-05" db="EMBL/GenBank/DDBJ databases">
        <title>Roseateles sp. 2.12 16S ribosomal RNA gene Genome sequencing and assembly.</title>
        <authorList>
            <person name="Woo H."/>
        </authorList>
    </citation>
    <scope>NUCLEOTIDE SEQUENCE [LARGE SCALE GENOMIC DNA]</scope>
    <source>
        <strain evidence="4 5">2.12</strain>
    </source>
</reference>
<feature type="compositionally biased region" description="Low complexity" evidence="2">
    <location>
        <begin position="1"/>
        <end position="12"/>
    </location>
</feature>
<comment type="caution">
    <text evidence="4">The sequence shown here is derived from an EMBL/GenBank/DDBJ whole genome shotgun (WGS) entry which is preliminary data.</text>
</comment>
<dbReference type="CDD" id="cd00093">
    <property type="entry name" value="HTH_XRE"/>
    <property type="match status" value="1"/>
</dbReference>
<feature type="region of interest" description="Disordered" evidence="2">
    <location>
        <begin position="1"/>
        <end position="20"/>
    </location>
</feature>
<keyword evidence="5" id="KW-1185">Reference proteome</keyword>
<dbReference type="RefSeq" id="WP_347610522.1">
    <property type="nucleotide sequence ID" value="NZ_JBDPZC010000006.1"/>
</dbReference>
<dbReference type="PANTHER" id="PTHR46797">
    <property type="entry name" value="HTH-TYPE TRANSCRIPTIONAL REGULATOR"/>
    <property type="match status" value="1"/>
</dbReference>
<gene>
    <name evidence="4" type="ORF">ABDJ40_13565</name>
</gene>
<dbReference type="InterPro" id="IPR010982">
    <property type="entry name" value="Lambda_DNA-bd_dom_sf"/>
</dbReference>
<evidence type="ECO:0000259" key="3">
    <source>
        <dbReference type="PROSITE" id="PS50943"/>
    </source>
</evidence>
<keyword evidence="1" id="KW-0238">DNA-binding</keyword>
<evidence type="ECO:0000256" key="1">
    <source>
        <dbReference type="ARBA" id="ARBA00023125"/>
    </source>
</evidence>
<name>A0ABV0GFM8_9BURK</name>
<dbReference type="EMBL" id="JBDPZC010000006">
    <property type="protein sequence ID" value="MEO3713787.1"/>
    <property type="molecule type" value="Genomic_DNA"/>
</dbReference>
<evidence type="ECO:0000256" key="2">
    <source>
        <dbReference type="SAM" id="MobiDB-lite"/>
    </source>
</evidence>
<protein>
    <submittedName>
        <fullName evidence="4">Helix-turn-helix transcriptional regulator</fullName>
    </submittedName>
</protein>
<feature type="domain" description="HTH cro/C1-type" evidence="3">
    <location>
        <begin position="30"/>
        <end position="84"/>
    </location>
</feature>
<evidence type="ECO:0000313" key="5">
    <source>
        <dbReference type="Proteomes" id="UP001462640"/>
    </source>
</evidence>
<sequence>MKPSAPSIAPPAKRSTSFDPDVAAAMGQVIRATREALGHSQDGFALLAGVDRSYYGKLERGERQPTVGLLLRVAKALGVSGSALLAEAEALLAAPPKRRRSSIR</sequence>
<dbReference type="SMART" id="SM00530">
    <property type="entry name" value="HTH_XRE"/>
    <property type="match status" value="1"/>
</dbReference>
<evidence type="ECO:0000313" key="4">
    <source>
        <dbReference type="EMBL" id="MEO3713787.1"/>
    </source>
</evidence>
<dbReference type="Pfam" id="PF01381">
    <property type="entry name" value="HTH_3"/>
    <property type="match status" value="1"/>
</dbReference>
<accession>A0ABV0GFM8</accession>
<dbReference type="InterPro" id="IPR001387">
    <property type="entry name" value="Cro/C1-type_HTH"/>
</dbReference>
<dbReference type="InterPro" id="IPR050807">
    <property type="entry name" value="TransReg_Diox_bact_type"/>
</dbReference>
<proteinExistence type="predicted"/>
<dbReference type="SUPFAM" id="SSF47413">
    <property type="entry name" value="lambda repressor-like DNA-binding domains"/>
    <property type="match status" value="1"/>
</dbReference>
<dbReference type="Gene3D" id="1.10.260.40">
    <property type="entry name" value="lambda repressor-like DNA-binding domains"/>
    <property type="match status" value="1"/>
</dbReference>
<organism evidence="4 5">
    <name type="scientific">Roseateles flavus</name>
    <dbReference type="NCBI Taxonomy" id="3149041"/>
    <lineage>
        <taxon>Bacteria</taxon>
        <taxon>Pseudomonadati</taxon>
        <taxon>Pseudomonadota</taxon>
        <taxon>Betaproteobacteria</taxon>
        <taxon>Burkholderiales</taxon>
        <taxon>Sphaerotilaceae</taxon>
        <taxon>Roseateles</taxon>
    </lineage>
</organism>
<dbReference type="PANTHER" id="PTHR46797:SF1">
    <property type="entry name" value="METHYLPHOSPHONATE SYNTHASE"/>
    <property type="match status" value="1"/>
</dbReference>
<dbReference type="Proteomes" id="UP001462640">
    <property type="component" value="Unassembled WGS sequence"/>
</dbReference>
<dbReference type="PROSITE" id="PS50943">
    <property type="entry name" value="HTH_CROC1"/>
    <property type="match status" value="1"/>
</dbReference>